<gene>
    <name evidence="3" type="ORF">A605_13470</name>
</gene>
<dbReference type="KEGG" id="chn:A605_13470"/>
<dbReference type="HOGENOM" id="CLU_1552717_0_0_11"/>
<dbReference type="RefSeq" id="WP_015402104.1">
    <property type="nucleotide sequence ID" value="NC_020302.1"/>
</dbReference>
<dbReference type="PROSITE" id="PS51257">
    <property type="entry name" value="PROKAR_LIPOPROTEIN"/>
    <property type="match status" value="1"/>
</dbReference>
<dbReference type="eggNOG" id="ENOG50305PW">
    <property type="taxonomic scope" value="Bacteria"/>
</dbReference>
<dbReference type="EMBL" id="CP003697">
    <property type="protein sequence ID" value="AGF73690.1"/>
    <property type="molecule type" value="Genomic_DNA"/>
</dbReference>
<accession>M1P1K3</accession>
<dbReference type="Proteomes" id="UP000011723">
    <property type="component" value="Chromosome"/>
</dbReference>
<evidence type="ECO:0000313" key="4">
    <source>
        <dbReference type="Proteomes" id="UP000011723"/>
    </source>
</evidence>
<feature type="compositionally biased region" description="Polar residues" evidence="1">
    <location>
        <begin position="74"/>
        <end position="87"/>
    </location>
</feature>
<evidence type="ECO:0000256" key="1">
    <source>
        <dbReference type="SAM" id="MobiDB-lite"/>
    </source>
</evidence>
<protein>
    <recommendedName>
        <fullName evidence="5">PepSY domain-containing protein</fullName>
    </recommendedName>
</protein>
<proteinExistence type="predicted"/>
<name>M1P1K3_9CORY</name>
<evidence type="ECO:0008006" key="5">
    <source>
        <dbReference type="Google" id="ProtNLM"/>
    </source>
</evidence>
<keyword evidence="2" id="KW-0732">Signal</keyword>
<evidence type="ECO:0000313" key="3">
    <source>
        <dbReference type="EMBL" id="AGF73690.1"/>
    </source>
</evidence>
<keyword evidence="4" id="KW-1185">Reference proteome</keyword>
<organism evidence="3 4">
    <name type="scientific">Corynebacterium halotolerans YIM 70093 = DSM 44683</name>
    <dbReference type="NCBI Taxonomy" id="1121362"/>
    <lineage>
        <taxon>Bacteria</taxon>
        <taxon>Bacillati</taxon>
        <taxon>Actinomycetota</taxon>
        <taxon>Actinomycetes</taxon>
        <taxon>Mycobacteriales</taxon>
        <taxon>Corynebacteriaceae</taxon>
        <taxon>Corynebacterium</taxon>
    </lineage>
</organism>
<sequence>MKIRAVFRHATLALAGAAALTLTACSDNGGSQAPQAPDDAATVTSPAVEGDTSINPDGDGDRDRADVSAPVGEPTTQTQTQAENQGQAAEPAPQPGSRPAEGPPCEVSGYTENAERALTEENVGKDEVVHVVAEGCSDNGEVGWEDEGYWEIGLDGTDVDIYPNGVVNEVDR</sequence>
<feature type="region of interest" description="Disordered" evidence="1">
    <location>
        <begin position="28"/>
        <end position="108"/>
    </location>
</feature>
<dbReference type="AlphaFoldDB" id="M1P1K3"/>
<dbReference type="STRING" id="1121362.A605_13470"/>
<reference evidence="3 4" key="1">
    <citation type="journal article" date="2012" name="Stand. Genomic Sci.">
        <title>Genome sequence of the halotolerant bacterium Corynebacterium halotolerans type strain YIM 70093(T) (= DSM 44683(T)).</title>
        <authorList>
            <person name="Ruckert C."/>
            <person name="Albersmeier A."/>
            <person name="Al-Dilaimi A."/>
            <person name="Niehaus K."/>
            <person name="Szczepanowski R."/>
            <person name="Kalinowski J."/>
        </authorList>
    </citation>
    <scope>NUCLEOTIDE SEQUENCE [LARGE SCALE GENOMIC DNA]</scope>
    <source>
        <strain evidence="3">YIM 70093</strain>
    </source>
</reference>
<evidence type="ECO:0000256" key="2">
    <source>
        <dbReference type="SAM" id="SignalP"/>
    </source>
</evidence>
<dbReference type="PATRIC" id="fig|1121362.3.peg.2740"/>
<feature type="signal peptide" evidence="2">
    <location>
        <begin position="1"/>
        <end position="26"/>
    </location>
</feature>
<feature type="chain" id="PRO_5038431360" description="PepSY domain-containing protein" evidence="2">
    <location>
        <begin position="27"/>
        <end position="172"/>
    </location>
</feature>